<dbReference type="Proteomes" id="UP000824221">
    <property type="component" value="Unassembled WGS sequence"/>
</dbReference>
<evidence type="ECO:0000256" key="10">
    <source>
        <dbReference type="ARBA" id="ARBA00023136"/>
    </source>
</evidence>
<dbReference type="AlphaFoldDB" id="A0A9D2H1D4"/>
<evidence type="ECO:0000259" key="12">
    <source>
        <dbReference type="Pfam" id="PF02163"/>
    </source>
</evidence>
<protein>
    <submittedName>
        <fullName evidence="13">Site-2 protease family protein</fullName>
    </submittedName>
</protein>
<evidence type="ECO:0000256" key="8">
    <source>
        <dbReference type="ARBA" id="ARBA00022989"/>
    </source>
</evidence>
<name>A0A9D2H1D4_9FIRM</name>
<dbReference type="SUPFAM" id="SSF50156">
    <property type="entry name" value="PDZ domain-like"/>
    <property type="match status" value="1"/>
</dbReference>
<dbReference type="InterPro" id="IPR036034">
    <property type="entry name" value="PDZ_sf"/>
</dbReference>
<accession>A0A9D2H1D4</accession>
<reference evidence="13" key="1">
    <citation type="journal article" date="2021" name="PeerJ">
        <title>Extensive microbial diversity within the chicken gut microbiome revealed by metagenomics and culture.</title>
        <authorList>
            <person name="Gilroy R."/>
            <person name="Ravi A."/>
            <person name="Getino M."/>
            <person name="Pursley I."/>
            <person name="Horton D.L."/>
            <person name="Alikhan N.F."/>
            <person name="Baker D."/>
            <person name="Gharbi K."/>
            <person name="Hall N."/>
            <person name="Watson M."/>
            <person name="Adriaenssens E.M."/>
            <person name="Foster-Nyarko E."/>
            <person name="Jarju S."/>
            <person name="Secka A."/>
            <person name="Antonio M."/>
            <person name="Oren A."/>
            <person name="Chaudhuri R.R."/>
            <person name="La Ragione R."/>
            <person name="Hildebrand F."/>
            <person name="Pallen M.J."/>
        </authorList>
    </citation>
    <scope>NUCLEOTIDE SEQUENCE</scope>
    <source>
        <strain evidence="13">CHK156-179</strain>
    </source>
</reference>
<dbReference type="Gene3D" id="2.30.42.10">
    <property type="match status" value="1"/>
</dbReference>
<evidence type="ECO:0000313" key="14">
    <source>
        <dbReference type="Proteomes" id="UP000824221"/>
    </source>
</evidence>
<keyword evidence="9" id="KW-0482">Metalloprotease</keyword>
<keyword evidence="10 11" id="KW-0472">Membrane</keyword>
<dbReference type="InterPro" id="IPR008915">
    <property type="entry name" value="Peptidase_M50"/>
</dbReference>
<keyword evidence="7" id="KW-0862">Zinc</keyword>
<feature type="transmembrane region" description="Helical" evidence="11">
    <location>
        <begin position="402"/>
        <end position="422"/>
    </location>
</feature>
<proteinExistence type="inferred from homology"/>
<comment type="cofactor">
    <cofactor evidence="1">
        <name>Zn(2+)</name>
        <dbReference type="ChEBI" id="CHEBI:29105"/>
    </cofactor>
</comment>
<dbReference type="EMBL" id="DXAJ01000020">
    <property type="protein sequence ID" value="HJA01946.1"/>
    <property type="molecule type" value="Genomic_DNA"/>
</dbReference>
<sequence length="425" mass="46267">MTELLAFNWGTVGSVLLAILILLAMITVHEFGHYIVGKLLNFRINEFSVGFGPALFKHKNKKTGELFSVRLIPLGGYCAFDGEDGIAAEEGNAQTPAEAPEEAFEEFRAPQTAAPEEEMKDGLSEAERLIQASSTTLQPKGEPFTKRPPWARILVLVAGAFMNYIFAVVLILIEFFACGQTLIAVYEVAPAEGEYAAYSLCDQDIILEADGRDVYLTTDLLSALHGKKQGDLVPFTVSRVVEWEDGAAKRREKTQVTVMLRADVQDASSADTDLLWRALGAAQDEEGNFLMANAAAKFGFFETVGRSFVYSFKIAGSIFRVLGELLTGRLGLDAFGGPVTTISMTAQLASMGLKYFLEIAGYIGVNLAVFNLLPIPALDGSKVVFTAIEWVRGKPISRKVEAVIHTVGFLLILGFALLVDILQFV</sequence>
<dbReference type="PANTHER" id="PTHR42837:SF2">
    <property type="entry name" value="MEMBRANE METALLOPROTEASE ARASP2, CHLOROPLASTIC-RELATED"/>
    <property type="match status" value="1"/>
</dbReference>
<dbReference type="GO" id="GO:0006508">
    <property type="term" value="P:proteolysis"/>
    <property type="evidence" value="ECO:0007669"/>
    <property type="project" value="UniProtKB-KW"/>
</dbReference>
<feature type="transmembrane region" description="Helical" evidence="11">
    <location>
        <begin position="6"/>
        <end position="28"/>
    </location>
</feature>
<evidence type="ECO:0000256" key="3">
    <source>
        <dbReference type="ARBA" id="ARBA00007931"/>
    </source>
</evidence>
<gene>
    <name evidence="13" type="ORF">H9797_01000</name>
</gene>
<evidence type="ECO:0000256" key="1">
    <source>
        <dbReference type="ARBA" id="ARBA00001947"/>
    </source>
</evidence>
<reference evidence="13" key="2">
    <citation type="submission" date="2021-04" db="EMBL/GenBank/DDBJ databases">
        <authorList>
            <person name="Gilroy R."/>
        </authorList>
    </citation>
    <scope>NUCLEOTIDE SEQUENCE</scope>
    <source>
        <strain evidence="13">CHK156-179</strain>
    </source>
</reference>
<dbReference type="GO" id="GO:0004222">
    <property type="term" value="F:metalloendopeptidase activity"/>
    <property type="evidence" value="ECO:0007669"/>
    <property type="project" value="InterPro"/>
</dbReference>
<comment type="caution">
    <text evidence="13">The sequence shown here is derived from an EMBL/GenBank/DDBJ whole genome shotgun (WGS) entry which is preliminary data.</text>
</comment>
<evidence type="ECO:0000256" key="6">
    <source>
        <dbReference type="ARBA" id="ARBA00022801"/>
    </source>
</evidence>
<dbReference type="PANTHER" id="PTHR42837">
    <property type="entry name" value="REGULATOR OF SIGMA-E PROTEASE RSEP"/>
    <property type="match status" value="1"/>
</dbReference>
<feature type="domain" description="Peptidase M50" evidence="12">
    <location>
        <begin position="18"/>
        <end position="414"/>
    </location>
</feature>
<evidence type="ECO:0000313" key="13">
    <source>
        <dbReference type="EMBL" id="HJA01946.1"/>
    </source>
</evidence>
<dbReference type="CDD" id="cd06163">
    <property type="entry name" value="S2P-M50_PDZ_RseP-like"/>
    <property type="match status" value="1"/>
</dbReference>
<evidence type="ECO:0000256" key="11">
    <source>
        <dbReference type="SAM" id="Phobius"/>
    </source>
</evidence>
<organism evidence="13 14">
    <name type="scientific">Candidatus Gallimonas gallistercoris</name>
    <dbReference type="NCBI Taxonomy" id="2838602"/>
    <lineage>
        <taxon>Bacteria</taxon>
        <taxon>Bacillati</taxon>
        <taxon>Bacillota</taxon>
        <taxon>Clostridia</taxon>
        <taxon>Candidatus Gallimonas</taxon>
    </lineage>
</organism>
<keyword evidence="8 11" id="KW-1133">Transmembrane helix</keyword>
<keyword evidence="5 11" id="KW-0812">Transmembrane</keyword>
<evidence type="ECO:0000256" key="4">
    <source>
        <dbReference type="ARBA" id="ARBA00022670"/>
    </source>
</evidence>
<comment type="subcellular location">
    <subcellularLocation>
        <location evidence="2">Membrane</location>
        <topology evidence="2">Multi-pass membrane protein</topology>
    </subcellularLocation>
</comment>
<evidence type="ECO:0000256" key="5">
    <source>
        <dbReference type="ARBA" id="ARBA00022692"/>
    </source>
</evidence>
<comment type="similarity">
    <text evidence="3">Belongs to the peptidase M50B family.</text>
</comment>
<evidence type="ECO:0000256" key="2">
    <source>
        <dbReference type="ARBA" id="ARBA00004141"/>
    </source>
</evidence>
<feature type="transmembrane region" description="Helical" evidence="11">
    <location>
        <begin position="153"/>
        <end position="177"/>
    </location>
</feature>
<dbReference type="Pfam" id="PF02163">
    <property type="entry name" value="Peptidase_M50"/>
    <property type="match status" value="1"/>
</dbReference>
<dbReference type="InterPro" id="IPR004387">
    <property type="entry name" value="Pept_M50_Zn"/>
</dbReference>
<dbReference type="GO" id="GO:0016020">
    <property type="term" value="C:membrane"/>
    <property type="evidence" value="ECO:0007669"/>
    <property type="project" value="UniProtKB-SubCell"/>
</dbReference>
<keyword evidence="6" id="KW-0378">Hydrolase</keyword>
<evidence type="ECO:0000256" key="7">
    <source>
        <dbReference type="ARBA" id="ARBA00022833"/>
    </source>
</evidence>
<evidence type="ECO:0000256" key="9">
    <source>
        <dbReference type="ARBA" id="ARBA00023049"/>
    </source>
</evidence>
<keyword evidence="4 13" id="KW-0645">Protease</keyword>